<dbReference type="PANTHER" id="PTHR37017">
    <property type="entry name" value="AB HYDROLASE-1 DOMAIN-CONTAINING PROTEIN-RELATED"/>
    <property type="match status" value="1"/>
</dbReference>
<accession>A0A4U6Q942</accession>
<evidence type="ECO:0000259" key="1">
    <source>
        <dbReference type="Pfam" id="PF12697"/>
    </source>
</evidence>
<gene>
    <name evidence="2" type="ORF">FDO65_20755</name>
</gene>
<keyword evidence="3" id="KW-1185">Reference proteome</keyword>
<organism evidence="2 3">
    <name type="scientific">Nakamurella flava</name>
    <dbReference type="NCBI Taxonomy" id="2576308"/>
    <lineage>
        <taxon>Bacteria</taxon>
        <taxon>Bacillati</taxon>
        <taxon>Actinomycetota</taxon>
        <taxon>Actinomycetes</taxon>
        <taxon>Nakamurellales</taxon>
        <taxon>Nakamurellaceae</taxon>
        <taxon>Nakamurella</taxon>
    </lineage>
</organism>
<dbReference type="EMBL" id="SZZH01000007">
    <property type="protein sequence ID" value="TKV56389.1"/>
    <property type="molecule type" value="Genomic_DNA"/>
</dbReference>
<dbReference type="RefSeq" id="WP_137451658.1">
    <property type="nucleotide sequence ID" value="NZ_SZZH01000007.1"/>
</dbReference>
<name>A0A4U6Q942_9ACTN</name>
<keyword evidence="2" id="KW-0378">Hydrolase</keyword>
<evidence type="ECO:0000313" key="3">
    <source>
        <dbReference type="Proteomes" id="UP000306985"/>
    </source>
</evidence>
<dbReference type="GO" id="GO:0016787">
    <property type="term" value="F:hydrolase activity"/>
    <property type="evidence" value="ECO:0007669"/>
    <property type="project" value="UniProtKB-KW"/>
</dbReference>
<dbReference type="InterPro" id="IPR000073">
    <property type="entry name" value="AB_hydrolase_1"/>
</dbReference>
<comment type="caution">
    <text evidence="2">The sequence shown here is derived from an EMBL/GenBank/DDBJ whole genome shotgun (WGS) entry which is preliminary data.</text>
</comment>
<dbReference type="OrthoDB" id="9773549at2"/>
<dbReference type="AlphaFoldDB" id="A0A4U6Q942"/>
<protein>
    <submittedName>
        <fullName evidence="2">Alpha/beta hydrolase</fullName>
    </submittedName>
</protein>
<reference evidence="2 3" key="1">
    <citation type="submission" date="2019-05" db="EMBL/GenBank/DDBJ databases">
        <title>Nakamurella sp. N5BH11, whole genome shotgun sequence.</title>
        <authorList>
            <person name="Tuo L."/>
        </authorList>
    </citation>
    <scope>NUCLEOTIDE SEQUENCE [LARGE SCALE GENOMIC DNA]</scope>
    <source>
        <strain evidence="2 3">N5BH11</strain>
    </source>
</reference>
<dbReference type="PANTHER" id="PTHR37017:SF11">
    <property type="entry name" value="ESTERASE_LIPASE_THIOESTERASE DOMAIN-CONTAINING PROTEIN"/>
    <property type="match status" value="1"/>
</dbReference>
<proteinExistence type="predicted"/>
<feature type="domain" description="AB hydrolase-1" evidence="1">
    <location>
        <begin position="6"/>
        <end position="235"/>
    </location>
</feature>
<dbReference type="SUPFAM" id="SSF53474">
    <property type="entry name" value="alpha/beta-Hydrolases"/>
    <property type="match status" value="1"/>
</dbReference>
<dbReference type="Gene3D" id="3.40.50.1820">
    <property type="entry name" value="alpha/beta hydrolase"/>
    <property type="match status" value="1"/>
</dbReference>
<dbReference type="Pfam" id="PF12697">
    <property type="entry name" value="Abhydrolase_6"/>
    <property type="match status" value="1"/>
</dbReference>
<dbReference type="InterPro" id="IPR029058">
    <property type="entry name" value="AB_hydrolase_fold"/>
</dbReference>
<dbReference type="Proteomes" id="UP000306985">
    <property type="component" value="Unassembled WGS sequence"/>
</dbReference>
<sequence>MKGSTVVLVGGAWHGGWAWRGVAQHLRAAGKTVLTPTLPGLADGDDPRGLSLADTGRALVDLVERNDLHDVTLVAHSWGGYPVAAAAPALSGRLADVVFWSAFVPRSGVSLFDEVPQGYRDLFSALAASSSDNTVALPLEVWRQGFMNDASEQVQDMIHQLLVPQPYQYFTEAVDHVDPHSWGVPLSYVLSEGDVGLPPGDDGWGKFIARLGVPALSAPGSHEALFTEPADLAAALLRT</sequence>
<evidence type="ECO:0000313" key="2">
    <source>
        <dbReference type="EMBL" id="TKV56389.1"/>
    </source>
</evidence>
<dbReference type="InterPro" id="IPR052897">
    <property type="entry name" value="Sec-Metab_Biosynth_Hydrolase"/>
</dbReference>